<keyword evidence="2" id="KW-0813">Transport</keyword>
<accession>A0A448XJH1</accession>
<dbReference type="Pfam" id="PF00083">
    <property type="entry name" value="Sugar_tr"/>
    <property type="match status" value="1"/>
</dbReference>
<comment type="caution">
    <text evidence="8">The sequence shown here is derived from an EMBL/GenBank/DDBJ whole genome shotgun (WGS) entry which is preliminary data.</text>
</comment>
<evidence type="ECO:0000256" key="2">
    <source>
        <dbReference type="ARBA" id="ARBA00022448"/>
    </source>
</evidence>
<evidence type="ECO:0000256" key="1">
    <source>
        <dbReference type="ARBA" id="ARBA00004141"/>
    </source>
</evidence>
<gene>
    <name evidence="8" type="ORF">PXEA_LOCUS31535</name>
</gene>
<evidence type="ECO:0000313" key="8">
    <source>
        <dbReference type="EMBL" id="VEL38095.1"/>
    </source>
</evidence>
<dbReference type="InterPro" id="IPR045263">
    <property type="entry name" value="GLUT"/>
</dbReference>
<protein>
    <recommendedName>
        <fullName evidence="7">Major facilitator superfamily (MFS) profile domain-containing protein</fullName>
    </recommendedName>
</protein>
<evidence type="ECO:0000313" key="9">
    <source>
        <dbReference type="Proteomes" id="UP000784294"/>
    </source>
</evidence>
<name>A0A448XJH1_9PLAT</name>
<reference evidence="8" key="1">
    <citation type="submission" date="2018-11" db="EMBL/GenBank/DDBJ databases">
        <authorList>
            <consortium name="Pathogen Informatics"/>
        </authorList>
    </citation>
    <scope>NUCLEOTIDE SEQUENCE</scope>
</reference>
<dbReference type="PANTHER" id="PTHR23503:SF8">
    <property type="entry name" value="FACILITATED GLUCOSE TRANSPORTER PROTEIN 1"/>
    <property type="match status" value="1"/>
</dbReference>
<feature type="transmembrane region" description="Helical" evidence="6">
    <location>
        <begin position="100"/>
        <end position="121"/>
    </location>
</feature>
<sequence>MRLDIIRNGLLANHFLGILGGVLSAPCVVANSAALLFVGRFFSGLNSGVTIGVASLYLIEISPRQLRGLIGACHQLAVTIGIVLAYVFTLTSTLNTEKLWPVAIGLGAIPAFISLLTLPFCPESPRFLFIKKSQEEEARKAFVRLNANEDVNTFIGELREEIEVAKNQPEFKFTQLFTQRDLRMPLLIACLIQVMQQLSGINAVSSQDNRLTSYEI</sequence>
<evidence type="ECO:0000259" key="7">
    <source>
        <dbReference type="PROSITE" id="PS50850"/>
    </source>
</evidence>
<dbReference type="InterPro" id="IPR036259">
    <property type="entry name" value="MFS_trans_sf"/>
</dbReference>
<organism evidence="8 9">
    <name type="scientific">Protopolystoma xenopodis</name>
    <dbReference type="NCBI Taxonomy" id="117903"/>
    <lineage>
        <taxon>Eukaryota</taxon>
        <taxon>Metazoa</taxon>
        <taxon>Spiralia</taxon>
        <taxon>Lophotrochozoa</taxon>
        <taxon>Platyhelminthes</taxon>
        <taxon>Monogenea</taxon>
        <taxon>Polyopisthocotylea</taxon>
        <taxon>Polystomatidea</taxon>
        <taxon>Polystomatidae</taxon>
        <taxon>Protopolystoma</taxon>
    </lineage>
</organism>
<proteinExistence type="predicted"/>
<keyword evidence="4 6" id="KW-1133">Transmembrane helix</keyword>
<dbReference type="GO" id="GO:0015149">
    <property type="term" value="F:hexose transmembrane transporter activity"/>
    <property type="evidence" value="ECO:0007669"/>
    <property type="project" value="TreeGrafter"/>
</dbReference>
<dbReference type="GO" id="GO:0016020">
    <property type="term" value="C:membrane"/>
    <property type="evidence" value="ECO:0007669"/>
    <property type="project" value="UniProtKB-SubCell"/>
</dbReference>
<dbReference type="EMBL" id="CAAALY010256875">
    <property type="protein sequence ID" value="VEL38095.1"/>
    <property type="molecule type" value="Genomic_DNA"/>
</dbReference>
<dbReference type="Proteomes" id="UP000784294">
    <property type="component" value="Unassembled WGS sequence"/>
</dbReference>
<dbReference type="InterPro" id="IPR005829">
    <property type="entry name" value="Sugar_transporter_CS"/>
</dbReference>
<dbReference type="OrthoDB" id="4540492at2759"/>
<dbReference type="PROSITE" id="PS50850">
    <property type="entry name" value="MFS"/>
    <property type="match status" value="1"/>
</dbReference>
<keyword evidence="9" id="KW-1185">Reference proteome</keyword>
<evidence type="ECO:0000256" key="3">
    <source>
        <dbReference type="ARBA" id="ARBA00022692"/>
    </source>
</evidence>
<keyword evidence="3 6" id="KW-0812">Transmembrane</keyword>
<dbReference type="InterPro" id="IPR005828">
    <property type="entry name" value="MFS_sugar_transport-like"/>
</dbReference>
<dbReference type="AlphaFoldDB" id="A0A448XJH1"/>
<keyword evidence="5 6" id="KW-0472">Membrane</keyword>
<dbReference type="Gene3D" id="1.20.1250.20">
    <property type="entry name" value="MFS general substrate transporter like domains"/>
    <property type="match status" value="1"/>
</dbReference>
<dbReference type="PANTHER" id="PTHR23503">
    <property type="entry name" value="SOLUTE CARRIER FAMILY 2"/>
    <property type="match status" value="1"/>
</dbReference>
<evidence type="ECO:0000256" key="5">
    <source>
        <dbReference type="ARBA" id="ARBA00023136"/>
    </source>
</evidence>
<feature type="domain" description="Major facilitator superfamily (MFS) profile" evidence="7">
    <location>
        <begin position="1"/>
        <end position="216"/>
    </location>
</feature>
<dbReference type="InterPro" id="IPR020846">
    <property type="entry name" value="MFS_dom"/>
</dbReference>
<feature type="transmembrane region" description="Helical" evidence="6">
    <location>
        <begin position="34"/>
        <end position="59"/>
    </location>
</feature>
<dbReference type="SUPFAM" id="SSF103473">
    <property type="entry name" value="MFS general substrate transporter"/>
    <property type="match status" value="1"/>
</dbReference>
<evidence type="ECO:0000256" key="6">
    <source>
        <dbReference type="SAM" id="Phobius"/>
    </source>
</evidence>
<evidence type="ECO:0000256" key="4">
    <source>
        <dbReference type="ARBA" id="ARBA00022989"/>
    </source>
</evidence>
<comment type="subcellular location">
    <subcellularLocation>
        <location evidence="1">Membrane</location>
        <topology evidence="1">Multi-pass membrane protein</topology>
    </subcellularLocation>
</comment>
<dbReference type="PROSITE" id="PS00217">
    <property type="entry name" value="SUGAR_TRANSPORT_2"/>
    <property type="match status" value="1"/>
</dbReference>
<feature type="transmembrane region" description="Helical" evidence="6">
    <location>
        <begin position="66"/>
        <end position="88"/>
    </location>
</feature>